<dbReference type="Pfam" id="PF03572">
    <property type="entry name" value="Peptidase_S41"/>
    <property type="match status" value="1"/>
</dbReference>
<evidence type="ECO:0000259" key="3">
    <source>
        <dbReference type="Pfam" id="PF18294"/>
    </source>
</evidence>
<dbReference type="Gene3D" id="3.30.750.170">
    <property type="match status" value="1"/>
</dbReference>
<dbReference type="GO" id="GO:0007165">
    <property type="term" value="P:signal transduction"/>
    <property type="evidence" value="ECO:0007669"/>
    <property type="project" value="TreeGrafter"/>
</dbReference>
<dbReference type="Proteomes" id="UP000184432">
    <property type="component" value="Unassembled WGS sequence"/>
</dbReference>
<feature type="signal peptide" evidence="1">
    <location>
        <begin position="1"/>
        <end position="26"/>
    </location>
</feature>
<dbReference type="InterPro" id="IPR029045">
    <property type="entry name" value="ClpP/crotonase-like_dom_sf"/>
</dbReference>
<sequence>MNTIKLKLLPLYVFSLLLIFSCSSDDGDPEPVVINNPDEEIDDFIWKGMNFLYLYKTDVPDLQDSKADDENAYRQFLASYDSPESLFQDLRTTNTLQGELEDQFSIIVDDYVAQEENLFGGITKNNGMAFGLGRFSGTDDLFGFVRYVLPGTDAEAKGVTRGDLFTTINGTQLNLSNYRDLLFNGPDIYDVGFNTIENNAFVPANTVTLNKVEYTENPVFISKTIDYQGQKIGYMMYNSFTFAFNKQMNDAFLAFKNEGITDLILDLRYNGGGSVYTATGLASMITGAYTGEIFAKSVFNPDYTAFINQFSNADDFLTDRFFDNIIIDISDNDVITSEPVNSLGLSRLHVLASGSSASASELIINSLSSYIDVIQIGTSTLGKFQASRLVYDSPDFRRDDANPNHTYAMQPLVSKVANKDDVTDFILGLPADVVFQEDFRNMGVLGEVDEPHLNVALEYIVNNTTAAARSKDFVDFELVGESKMNSPSYQRMYIDNIPLEGRN</sequence>
<dbReference type="STRING" id="570521.SAMN04488508_102529"/>
<dbReference type="SUPFAM" id="SSF52096">
    <property type="entry name" value="ClpP/crotonase"/>
    <property type="match status" value="1"/>
</dbReference>
<dbReference type="Pfam" id="PF18294">
    <property type="entry name" value="Pept_S41_N"/>
    <property type="match status" value="1"/>
</dbReference>
<feature type="chain" id="PRO_5012500213" evidence="1">
    <location>
        <begin position="27"/>
        <end position="503"/>
    </location>
</feature>
<protein>
    <submittedName>
        <fullName evidence="4">C-terminal processing protease CtpA/Prc, contains a PDZ domain</fullName>
    </submittedName>
</protein>
<dbReference type="AlphaFoldDB" id="A0A1M6DBG8"/>
<keyword evidence="1" id="KW-0732">Signal</keyword>
<dbReference type="PANTHER" id="PTHR32060:SF30">
    <property type="entry name" value="CARBOXY-TERMINAL PROCESSING PROTEASE CTPA"/>
    <property type="match status" value="1"/>
</dbReference>
<name>A0A1M6DBG8_9FLAO</name>
<dbReference type="CDD" id="cd07561">
    <property type="entry name" value="Peptidase_S41_CPP_like"/>
    <property type="match status" value="1"/>
</dbReference>
<dbReference type="GO" id="GO:0008236">
    <property type="term" value="F:serine-type peptidase activity"/>
    <property type="evidence" value="ECO:0007669"/>
    <property type="project" value="InterPro"/>
</dbReference>
<dbReference type="InterPro" id="IPR036034">
    <property type="entry name" value="PDZ_sf"/>
</dbReference>
<evidence type="ECO:0000313" key="4">
    <source>
        <dbReference type="EMBL" id="SHI70515.1"/>
    </source>
</evidence>
<gene>
    <name evidence="4" type="ORF">SAMN04488508_102529</name>
</gene>
<dbReference type="EMBL" id="FQYP01000002">
    <property type="protein sequence ID" value="SHI70515.1"/>
    <property type="molecule type" value="Genomic_DNA"/>
</dbReference>
<dbReference type="PANTHER" id="PTHR32060">
    <property type="entry name" value="TAIL-SPECIFIC PROTEASE"/>
    <property type="match status" value="1"/>
</dbReference>
<evidence type="ECO:0000313" key="5">
    <source>
        <dbReference type="Proteomes" id="UP000184432"/>
    </source>
</evidence>
<reference evidence="5" key="1">
    <citation type="submission" date="2016-11" db="EMBL/GenBank/DDBJ databases">
        <authorList>
            <person name="Varghese N."/>
            <person name="Submissions S."/>
        </authorList>
    </citation>
    <scope>NUCLEOTIDE SEQUENCE [LARGE SCALE GENOMIC DNA]</scope>
    <source>
        <strain evidence="5">DSM 22623</strain>
    </source>
</reference>
<dbReference type="GO" id="GO:0004175">
    <property type="term" value="F:endopeptidase activity"/>
    <property type="evidence" value="ECO:0007669"/>
    <property type="project" value="TreeGrafter"/>
</dbReference>
<keyword evidence="5" id="KW-1185">Reference proteome</keyword>
<proteinExistence type="predicted"/>
<feature type="domain" description="Tail specific protease" evidence="2">
    <location>
        <begin position="231"/>
        <end position="387"/>
    </location>
</feature>
<organism evidence="4 5">
    <name type="scientific">Aquimarina spongiae</name>
    <dbReference type="NCBI Taxonomy" id="570521"/>
    <lineage>
        <taxon>Bacteria</taxon>
        <taxon>Pseudomonadati</taxon>
        <taxon>Bacteroidota</taxon>
        <taxon>Flavobacteriia</taxon>
        <taxon>Flavobacteriales</taxon>
        <taxon>Flavobacteriaceae</taxon>
        <taxon>Aquimarina</taxon>
    </lineage>
</organism>
<dbReference type="SUPFAM" id="SSF50156">
    <property type="entry name" value="PDZ domain-like"/>
    <property type="match status" value="1"/>
</dbReference>
<dbReference type="GO" id="GO:0030288">
    <property type="term" value="C:outer membrane-bounded periplasmic space"/>
    <property type="evidence" value="ECO:0007669"/>
    <property type="project" value="TreeGrafter"/>
</dbReference>
<accession>A0A1M6DBG8</accession>
<evidence type="ECO:0000256" key="1">
    <source>
        <dbReference type="SAM" id="SignalP"/>
    </source>
</evidence>
<dbReference type="InterPro" id="IPR041613">
    <property type="entry name" value="Pept_S41_N"/>
</dbReference>
<dbReference type="RefSeq" id="WP_073315300.1">
    <property type="nucleotide sequence ID" value="NZ_FQYP01000002.1"/>
</dbReference>
<dbReference type="InterPro" id="IPR005151">
    <property type="entry name" value="Tail-specific_protease"/>
</dbReference>
<keyword evidence="4" id="KW-0378">Hydrolase</keyword>
<dbReference type="Gene3D" id="3.90.226.10">
    <property type="entry name" value="2-enoyl-CoA Hydratase, Chain A, domain 1"/>
    <property type="match status" value="1"/>
</dbReference>
<evidence type="ECO:0000259" key="2">
    <source>
        <dbReference type="Pfam" id="PF03572"/>
    </source>
</evidence>
<dbReference type="OrthoDB" id="7168509at2"/>
<dbReference type="GO" id="GO:0006508">
    <property type="term" value="P:proteolysis"/>
    <property type="evidence" value="ECO:0007669"/>
    <property type="project" value="UniProtKB-KW"/>
</dbReference>
<keyword evidence="4" id="KW-0645">Protease</keyword>
<dbReference type="PROSITE" id="PS51257">
    <property type="entry name" value="PROKAR_LIPOPROTEIN"/>
    <property type="match status" value="1"/>
</dbReference>
<feature type="domain" description="Peptidase S41 N-terminal" evidence="3">
    <location>
        <begin position="40"/>
        <end position="105"/>
    </location>
</feature>
<dbReference type="Gene3D" id="2.30.42.10">
    <property type="match status" value="1"/>
</dbReference>